<sequence>MSFLETILGEILHVFKQEGIEANSEEELVRRLDIRQTTYKELFKDKSDMVRQVILHDMREQEKRDKQMLQHAANPVEEIFLVLQQSIGELKELNPAFIIDLQQHYPGVWGLVMEHLHTYNYHLDLDIINRGILQGYFRKDINLQLVIKIIMEQFNMLINPSIFPPERYELSEVFRSMYLYYVRGLCTEQGSKLAEEYFSRSNI</sequence>
<dbReference type="RefSeq" id="WP_068837690.1">
    <property type="nucleotide sequence ID" value="NZ_BMXC01000002.1"/>
</dbReference>
<dbReference type="Gene3D" id="1.10.357.10">
    <property type="entry name" value="Tetracycline Repressor, domain 2"/>
    <property type="match status" value="1"/>
</dbReference>
<dbReference type="Proteomes" id="UP000182491">
    <property type="component" value="Unassembled WGS sequence"/>
</dbReference>
<dbReference type="OrthoDB" id="881297at2"/>
<proteinExistence type="predicted"/>
<dbReference type="EMBL" id="FPCA01000002">
    <property type="protein sequence ID" value="SFU67656.1"/>
    <property type="molecule type" value="Genomic_DNA"/>
</dbReference>
<dbReference type="STRING" id="388950.GCA_001611675_01646"/>
<evidence type="ECO:0000313" key="2">
    <source>
        <dbReference type="Proteomes" id="UP000182491"/>
    </source>
</evidence>
<dbReference type="InterPro" id="IPR036271">
    <property type="entry name" value="Tet_transcr_reg_TetR-rel_C_sf"/>
</dbReference>
<reference evidence="2" key="1">
    <citation type="submission" date="2016-10" db="EMBL/GenBank/DDBJ databases">
        <authorList>
            <person name="Varghese N."/>
        </authorList>
    </citation>
    <scope>NUCLEOTIDE SEQUENCE [LARGE SCALE GENOMIC DNA]</scope>
    <source>
        <strain evidence="2">DSM 18820</strain>
    </source>
</reference>
<dbReference type="SUPFAM" id="SSF48498">
    <property type="entry name" value="Tetracyclin repressor-like, C-terminal domain"/>
    <property type="match status" value="1"/>
</dbReference>
<evidence type="ECO:0000313" key="1">
    <source>
        <dbReference type="EMBL" id="SFU67656.1"/>
    </source>
</evidence>
<accession>A0A1I7I4H3</accession>
<name>A0A1I7I4H3_9BACT</name>
<gene>
    <name evidence="1" type="ORF">SAMN04487941_1897</name>
</gene>
<keyword evidence="2" id="KW-1185">Reference proteome</keyword>
<evidence type="ECO:0008006" key="3">
    <source>
        <dbReference type="Google" id="ProtNLM"/>
    </source>
</evidence>
<dbReference type="SUPFAM" id="SSF46689">
    <property type="entry name" value="Homeodomain-like"/>
    <property type="match status" value="1"/>
</dbReference>
<dbReference type="AlphaFoldDB" id="A0A1I7I4H3"/>
<dbReference type="InterPro" id="IPR009057">
    <property type="entry name" value="Homeodomain-like_sf"/>
</dbReference>
<protein>
    <recommendedName>
        <fullName evidence="3">Transcriptional regulator, TetR family</fullName>
    </recommendedName>
</protein>
<organism evidence="1 2">
    <name type="scientific">Pontibacter akesuensis</name>
    <dbReference type="NCBI Taxonomy" id="388950"/>
    <lineage>
        <taxon>Bacteria</taxon>
        <taxon>Pseudomonadati</taxon>
        <taxon>Bacteroidota</taxon>
        <taxon>Cytophagia</taxon>
        <taxon>Cytophagales</taxon>
        <taxon>Hymenobacteraceae</taxon>
        <taxon>Pontibacter</taxon>
    </lineage>
</organism>